<dbReference type="EMBL" id="JBFRCH010000004">
    <property type="protein sequence ID" value="MEX3932105.1"/>
    <property type="molecule type" value="Genomic_DNA"/>
</dbReference>
<name>A0ACC6TXZ5_9BURK</name>
<evidence type="ECO:0000313" key="1">
    <source>
        <dbReference type="EMBL" id="MEX3932105.1"/>
    </source>
</evidence>
<protein>
    <submittedName>
        <fullName evidence="1">Uncharacterized protein</fullName>
    </submittedName>
</protein>
<gene>
    <name evidence="1" type="ORF">AB4Y32_09900</name>
</gene>
<keyword evidence="2" id="KW-1185">Reference proteome</keyword>
<evidence type="ECO:0000313" key="2">
    <source>
        <dbReference type="Proteomes" id="UP001558850"/>
    </source>
</evidence>
<sequence>MNKFMTCLILLTFFTLNSKTSFALDCERTWPSDVADIAGSRNSVNKQSDLIISPNTELSGTGAKQNTTWKIDKGITITHTQGRHPDKMGSACVSVPRNFEAVQLYCGVAEEGQKSLEPCYPIADKKECPLGYIRNTKVRATPPGAPNPQQVCVEFANSSGDKPRHIGIIVRIKPR</sequence>
<reference evidence="1" key="1">
    <citation type="submission" date="2024-07" db="EMBL/GenBank/DDBJ databases">
        <title>A survey of Mimosa microsymbionts across Brazilian biomes reveals a high diversity of Paraburkholderia nodulating endemic species, but also that Cupriavidus is common as a symbiont of widespread species.</title>
        <authorList>
            <person name="Rouws L."/>
            <person name="Barauna A."/>
            <person name="Beukes C."/>
            <person name="Rouws J.R.C."/>
            <person name="De Faria S.M."/>
            <person name="Gross E."/>
            <person name="Bueno Dos Reis Junior F."/>
            <person name="Simon M.F."/>
            <person name="Maluk M."/>
            <person name="Odee D.W."/>
            <person name="Kenicer G."/>
            <person name="Young J.P.W."/>
            <person name="Reis V.M."/>
            <person name="Zilli J."/>
            <person name="James E.K."/>
        </authorList>
    </citation>
    <scope>NUCLEOTIDE SEQUENCE</scope>
    <source>
        <strain evidence="1">EG181B</strain>
    </source>
</reference>
<accession>A0ACC6TXZ5</accession>
<organism evidence="1 2">
    <name type="scientific">Paraburkholderia phymatum</name>
    <dbReference type="NCBI Taxonomy" id="148447"/>
    <lineage>
        <taxon>Bacteria</taxon>
        <taxon>Pseudomonadati</taxon>
        <taxon>Pseudomonadota</taxon>
        <taxon>Betaproteobacteria</taxon>
        <taxon>Burkholderiales</taxon>
        <taxon>Burkholderiaceae</taxon>
        <taxon>Paraburkholderia</taxon>
    </lineage>
</organism>
<comment type="caution">
    <text evidence="1">The sequence shown here is derived from an EMBL/GenBank/DDBJ whole genome shotgun (WGS) entry which is preliminary data.</text>
</comment>
<dbReference type="Proteomes" id="UP001558850">
    <property type="component" value="Unassembled WGS sequence"/>
</dbReference>
<proteinExistence type="predicted"/>